<dbReference type="EMBL" id="PP934186">
    <property type="protein sequence ID" value="XDG30926.1"/>
    <property type="molecule type" value="Genomic_DNA"/>
</dbReference>
<organism evidence="1">
    <name type="scientific">Vibrio phage P018-4</name>
    <dbReference type="NCBI Taxonomy" id="3229728"/>
    <lineage>
        <taxon>Viruses</taxon>
        <taxon>Duplodnaviria</taxon>
        <taxon>Heunggongvirae</taxon>
        <taxon>Uroviricota</taxon>
        <taxon>Caudoviricetes</taxon>
    </lineage>
</organism>
<reference evidence="1" key="1">
    <citation type="submission" date="2024-06" db="EMBL/GenBank/DDBJ databases">
        <authorList>
            <person name="Yang R."/>
        </authorList>
    </citation>
    <scope>NUCLEOTIDE SEQUENCE</scope>
</reference>
<protein>
    <submittedName>
        <fullName evidence="1">Uncharacterized protein</fullName>
    </submittedName>
</protein>
<name>A0AB39AJP0_9CAUD</name>
<sequence>MRITETLESFGADGVNHEDIVAEFYTSEEHDVTLVKIGEYKFTGEEIERISNILKFVDKMNKD</sequence>
<accession>A0AB39AJP0</accession>
<evidence type="ECO:0000313" key="1">
    <source>
        <dbReference type="EMBL" id="XDG30926.1"/>
    </source>
</evidence>
<proteinExistence type="predicted"/>